<keyword evidence="1" id="KW-0732">Signal</keyword>
<reference evidence="2" key="1">
    <citation type="submission" date="2020-12" db="EMBL/GenBank/DDBJ databases">
        <title>Bacterial taxonomy.</title>
        <authorList>
            <person name="Pan X."/>
        </authorList>
    </citation>
    <scope>NUCLEOTIDE SEQUENCE</scope>
    <source>
        <strain evidence="2">B2012</strain>
    </source>
</reference>
<sequence>MVGRTASVAARVVGGLGLMVGLAAGSATAAIVGAEPAPVTVENRTAEPIACEASIAHWFSAAFGTAGPGASLALPLLRAPDGTVAVVSDRGEAMAVERVWCGRPGAAWQTRATLDLPRSEGAAVDWPELIICRMADRLICAPVR</sequence>
<keyword evidence="3" id="KW-1185">Reference proteome</keyword>
<dbReference type="EMBL" id="JAEKJA010000003">
    <property type="protein sequence ID" value="MBJ3774917.1"/>
    <property type="molecule type" value="Genomic_DNA"/>
</dbReference>
<name>A0A934IJJ0_9HYPH</name>
<evidence type="ECO:0000313" key="2">
    <source>
        <dbReference type="EMBL" id="MBJ3774917.1"/>
    </source>
</evidence>
<accession>A0A934IJJ0</accession>
<gene>
    <name evidence="2" type="ORF">JCR33_04415</name>
</gene>
<evidence type="ECO:0000313" key="3">
    <source>
        <dbReference type="Proteomes" id="UP000609531"/>
    </source>
</evidence>
<proteinExistence type="predicted"/>
<dbReference type="AlphaFoldDB" id="A0A934IJJ0"/>
<dbReference type="Proteomes" id="UP000609531">
    <property type="component" value="Unassembled WGS sequence"/>
</dbReference>
<comment type="caution">
    <text evidence="2">The sequence shown here is derived from an EMBL/GenBank/DDBJ whole genome shotgun (WGS) entry which is preliminary data.</text>
</comment>
<evidence type="ECO:0000256" key="1">
    <source>
        <dbReference type="SAM" id="SignalP"/>
    </source>
</evidence>
<protein>
    <submittedName>
        <fullName evidence="2">Uncharacterized protein</fullName>
    </submittedName>
</protein>
<feature type="chain" id="PRO_5037555254" evidence="1">
    <location>
        <begin position="30"/>
        <end position="144"/>
    </location>
</feature>
<organism evidence="2 3">
    <name type="scientific">Acuticoccus mangrovi</name>
    <dbReference type="NCBI Taxonomy" id="2796142"/>
    <lineage>
        <taxon>Bacteria</taxon>
        <taxon>Pseudomonadati</taxon>
        <taxon>Pseudomonadota</taxon>
        <taxon>Alphaproteobacteria</taxon>
        <taxon>Hyphomicrobiales</taxon>
        <taxon>Amorphaceae</taxon>
        <taxon>Acuticoccus</taxon>
    </lineage>
</organism>
<feature type="signal peptide" evidence="1">
    <location>
        <begin position="1"/>
        <end position="29"/>
    </location>
</feature>